<dbReference type="Gene3D" id="3.30.240.20">
    <property type="entry name" value="bsu07140 like domains"/>
    <property type="match status" value="1"/>
</dbReference>
<organism evidence="9 10">
    <name type="scientific">Planctomicrobium piriforme</name>
    <dbReference type="NCBI Taxonomy" id="1576369"/>
    <lineage>
        <taxon>Bacteria</taxon>
        <taxon>Pseudomonadati</taxon>
        <taxon>Planctomycetota</taxon>
        <taxon>Planctomycetia</taxon>
        <taxon>Planctomycetales</taxon>
        <taxon>Planctomycetaceae</taxon>
        <taxon>Planctomicrobium</taxon>
    </lineage>
</organism>
<comment type="subcellular location">
    <subcellularLocation>
        <location evidence="1">Cell membrane</location>
        <topology evidence="1">Multi-pass membrane protein</topology>
    </subcellularLocation>
</comment>
<evidence type="ECO:0000259" key="8">
    <source>
        <dbReference type="Pfam" id="PF04239"/>
    </source>
</evidence>
<evidence type="ECO:0000313" key="10">
    <source>
        <dbReference type="Proteomes" id="UP000199518"/>
    </source>
</evidence>
<name>A0A1I3AQH8_9PLAN</name>
<keyword evidence="3" id="KW-1003">Cell membrane</keyword>
<sequence length="180" mass="19987">MIAELFTLDLAKIFTPSVSLPETFVRGTCTYLGLFLLLRIFRRQTGSVGAADLLVLVVIADAAQNAMSANYTSVTDGLLLVSTIIFWEYMVDAMAYHSPAFGKWIDREPLLVVENGEVHLENLKEELMTLDDLRSQLRQKGIDDLSLVKHSYIEGDGHISVITHFPPTLQQLTPPASDAH</sequence>
<protein>
    <submittedName>
        <fullName evidence="9">Uncharacterized membrane protein YcaP, DUF421 family</fullName>
    </submittedName>
</protein>
<dbReference type="InterPro" id="IPR023090">
    <property type="entry name" value="UPF0702_alpha/beta_dom_sf"/>
</dbReference>
<keyword evidence="5" id="KW-1133">Transmembrane helix</keyword>
<dbReference type="STRING" id="1576369.SAMN05421753_1013"/>
<evidence type="ECO:0000256" key="3">
    <source>
        <dbReference type="ARBA" id="ARBA00022475"/>
    </source>
</evidence>
<dbReference type="RefSeq" id="WP_217646980.1">
    <property type="nucleotide sequence ID" value="NZ_FOQD01000001.1"/>
</dbReference>
<evidence type="ECO:0000256" key="7">
    <source>
        <dbReference type="SAM" id="Coils"/>
    </source>
</evidence>
<keyword evidence="4" id="KW-0812">Transmembrane</keyword>
<dbReference type="InterPro" id="IPR007353">
    <property type="entry name" value="DUF421"/>
</dbReference>
<evidence type="ECO:0000313" key="9">
    <source>
        <dbReference type="EMBL" id="SFH52264.1"/>
    </source>
</evidence>
<reference evidence="10" key="1">
    <citation type="submission" date="2016-10" db="EMBL/GenBank/DDBJ databases">
        <authorList>
            <person name="Varghese N."/>
            <person name="Submissions S."/>
        </authorList>
    </citation>
    <scope>NUCLEOTIDE SEQUENCE [LARGE SCALE GENOMIC DNA]</scope>
    <source>
        <strain evidence="10">DSM 26348</strain>
    </source>
</reference>
<keyword evidence="7" id="KW-0175">Coiled coil</keyword>
<dbReference type="Proteomes" id="UP000199518">
    <property type="component" value="Unassembled WGS sequence"/>
</dbReference>
<evidence type="ECO:0000256" key="4">
    <source>
        <dbReference type="ARBA" id="ARBA00022692"/>
    </source>
</evidence>
<comment type="similarity">
    <text evidence="2">Belongs to the UPF0702 family.</text>
</comment>
<dbReference type="Pfam" id="PF04239">
    <property type="entry name" value="DUF421"/>
    <property type="match status" value="1"/>
</dbReference>
<dbReference type="AlphaFoldDB" id="A0A1I3AQH8"/>
<feature type="coiled-coil region" evidence="7">
    <location>
        <begin position="113"/>
        <end position="140"/>
    </location>
</feature>
<evidence type="ECO:0000256" key="6">
    <source>
        <dbReference type="ARBA" id="ARBA00023136"/>
    </source>
</evidence>
<feature type="domain" description="YetF C-terminal" evidence="8">
    <location>
        <begin position="97"/>
        <end position="163"/>
    </location>
</feature>
<dbReference type="GO" id="GO:0005886">
    <property type="term" value="C:plasma membrane"/>
    <property type="evidence" value="ECO:0007669"/>
    <property type="project" value="UniProtKB-SubCell"/>
</dbReference>
<dbReference type="PANTHER" id="PTHR34582">
    <property type="entry name" value="UPF0702 TRANSMEMBRANE PROTEIN YCAP"/>
    <property type="match status" value="1"/>
</dbReference>
<dbReference type="PANTHER" id="PTHR34582:SF6">
    <property type="entry name" value="UPF0702 TRANSMEMBRANE PROTEIN YCAP"/>
    <property type="match status" value="1"/>
</dbReference>
<dbReference type="EMBL" id="FOQD01000001">
    <property type="protein sequence ID" value="SFH52264.1"/>
    <property type="molecule type" value="Genomic_DNA"/>
</dbReference>
<accession>A0A1I3AQH8</accession>
<evidence type="ECO:0000256" key="1">
    <source>
        <dbReference type="ARBA" id="ARBA00004651"/>
    </source>
</evidence>
<proteinExistence type="inferred from homology"/>
<keyword evidence="10" id="KW-1185">Reference proteome</keyword>
<gene>
    <name evidence="9" type="ORF">SAMN05421753_1013</name>
</gene>
<evidence type="ECO:0000256" key="5">
    <source>
        <dbReference type="ARBA" id="ARBA00022989"/>
    </source>
</evidence>
<keyword evidence="6" id="KW-0472">Membrane</keyword>
<evidence type="ECO:0000256" key="2">
    <source>
        <dbReference type="ARBA" id="ARBA00006448"/>
    </source>
</evidence>